<gene>
    <name evidence="1" type="ORF">LSG31_09855</name>
</gene>
<dbReference type="Gene3D" id="2.40.40.10">
    <property type="entry name" value="RlpA-like domain"/>
    <property type="match status" value="1"/>
</dbReference>
<evidence type="ECO:0000313" key="2">
    <source>
        <dbReference type="Proteomes" id="UP000830167"/>
    </source>
</evidence>
<dbReference type="RefSeq" id="WP_347439093.1">
    <property type="nucleotide sequence ID" value="NZ_CP089291.1"/>
</dbReference>
<dbReference type="Proteomes" id="UP000830167">
    <property type="component" value="Chromosome"/>
</dbReference>
<organism evidence="1 2">
    <name type="scientific">Fodinisporobacter ferrooxydans</name>
    <dbReference type="NCBI Taxonomy" id="2901836"/>
    <lineage>
        <taxon>Bacteria</taxon>
        <taxon>Bacillati</taxon>
        <taxon>Bacillota</taxon>
        <taxon>Bacilli</taxon>
        <taxon>Bacillales</taxon>
        <taxon>Alicyclobacillaceae</taxon>
        <taxon>Fodinisporobacter</taxon>
    </lineage>
</organism>
<dbReference type="InterPro" id="IPR036908">
    <property type="entry name" value="RlpA-like_sf"/>
</dbReference>
<reference evidence="1" key="1">
    <citation type="submission" date="2021-12" db="EMBL/GenBank/DDBJ databases">
        <title>Alicyclobacillaceae gen. nov., sp. nov., isolated from chalcocite enrichment system.</title>
        <authorList>
            <person name="Jiang Z."/>
        </authorList>
    </citation>
    <scope>NUCLEOTIDE SEQUENCE</scope>
    <source>
        <strain evidence="1">MYW30-H2</strain>
    </source>
</reference>
<protein>
    <submittedName>
        <fullName evidence="1">Uncharacterized protein</fullName>
    </submittedName>
</protein>
<sequence>MSLGGSIRQSGNNARAIDNGNGTGLVQVYNPNSGQWQNAMTLTSASGYTGYQRAQIVAQRLNNIFLNASNDLEFITPGWVGGGYGIIWANVTWGQGSTTVNGTTYPENLYSTTVTNIVQITSSDASYHSSAPYALALEWANNIRGPVNGINVAGNPIYQLNTASNSTDTSDFGSWTISYYGAGEAQPSLYVANGEFFHPCDLIVAKSPESSFSLNTWINLTNTAGGSIVARIVDQTAPNLSSSSCATIKKGRVDLSKGGTYPALGVQSLQCANVSSP</sequence>
<name>A0ABY4CPK4_9BACL</name>
<proteinExistence type="predicted"/>
<dbReference type="EMBL" id="CP089291">
    <property type="protein sequence ID" value="UOF92427.1"/>
    <property type="molecule type" value="Genomic_DNA"/>
</dbReference>
<accession>A0ABY4CPK4</accession>
<evidence type="ECO:0000313" key="1">
    <source>
        <dbReference type="EMBL" id="UOF92427.1"/>
    </source>
</evidence>
<keyword evidence="2" id="KW-1185">Reference proteome</keyword>